<dbReference type="PANTHER" id="PTHR44196">
    <property type="entry name" value="DEHYDROGENASE/REDUCTASE SDR FAMILY MEMBER 7B"/>
    <property type="match status" value="1"/>
</dbReference>
<dbReference type="InterPro" id="IPR002347">
    <property type="entry name" value="SDR_fam"/>
</dbReference>
<feature type="domain" description="Ketoreductase" evidence="5">
    <location>
        <begin position="4"/>
        <end position="186"/>
    </location>
</feature>
<dbReference type="Pfam" id="PF00106">
    <property type="entry name" value="adh_short"/>
    <property type="match status" value="1"/>
</dbReference>
<protein>
    <submittedName>
        <fullName evidence="6">Short-chain dehydrogenase</fullName>
    </submittedName>
</protein>
<dbReference type="PROSITE" id="PS00061">
    <property type="entry name" value="ADH_SHORT"/>
    <property type="match status" value="1"/>
</dbReference>
<sequence>MQGQTVVITGASSGFGRGIALRCAERGANVVVAARRKDLLDALSEECGRNALAVHCDVGNPDDVEKLARAAVARFNRIDVWINNAGVAALGPFDEIPVEDHVRVIQTNLAGTIAGSHAALTRFRRQGFGTLINMASMLGHTPAPYFASYCASKFGIVGLCGALRQEMQAQGHDAIHICAILPMAADTTFYEHAANYTGHTLQPYPITDPSEVIDAVIEAIDRPRAEINVGLPAQAASLSQQILPRLTESVTATVSHQIQMEDAPPASTTRGNLHSPVAMGRGINGNVRSRMAQERGGAH</sequence>
<dbReference type="Proteomes" id="UP000646426">
    <property type="component" value="Unassembled WGS sequence"/>
</dbReference>
<evidence type="ECO:0000256" key="3">
    <source>
        <dbReference type="RuleBase" id="RU000363"/>
    </source>
</evidence>
<keyword evidence="2" id="KW-0560">Oxidoreductase</keyword>
<dbReference type="RefSeq" id="WP_189452632.1">
    <property type="nucleotide sequence ID" value="NZ_BMYD01000001.1"/>
</dbReference>
<dbReference type="GO" id="GO:0016491">
    <property type="term" value="F:oxidoreductase activity"/>
    <property type="evidence" value="ECO:0007669"/>
    <property type="project" value="UniProtKB-KW"/>
</dbReference>
<dbReference type="Gene3D" id="3.40.50.720">
    <property type="entry name" value="NAD(P)-binding Rossmann-like Domain"/>
    <property type="match status" value="1"/>
</dbReference>
<organism evidence="6 7">
    <name type="scientific">Cognatilysobacter bugurensis</name>
    <dbReference type="NCBI Taxonomy" id="543356"/>
    <lineage>
        <taxon>Bacteria</taxon>
        <taxon>Pseudomonadati</taxon>
        <taxon>Pseudomonadota</taxon>
        <taxon>Gammaproteobacteria</taxon>
        <taxon>Lysobacterales</taxon>
        <taxon>Lysobacteraceae</taxon>
        <taxon>Cognatilysobacter</taxon>
    </lineage>
</organism>
<dbReference type="InterPro" id="IPR020904">
    <property type="entry name" value="Sc_DH/Rdtase_CS"/>
</dbReference>
<gene>
    <name evidence="6" type="ORF">GCM10007067_02950</name>
</gene>
<evidence type="ECO:0000313" key="6">
    <source>
        <dbReference type="EMBL" id="GHA70262.1"/>
    </source>
</evidence>
<dbReference type="EMBL" id="BMYD01000001">
    <property type="protein sequence ID" value="GHA70262.1"/>
    <property type="molecule type" value="Genomic_DNA"/>
</dbReference>
<evidence type="ECO:0000256" key="4">
    <source>
        <dbReference type="SAM" id="MobiDB-lite"/>
    </source>
</evidence>
<evidence type="ECO:0000256" key="1">
    <source>
        <dbReference type="ARBA" id="ARBA00006484"/>
    </source>
</evidence>
<keyword evidence="7" id="KW-1185">Reference proteome</keyword>
<accession>A0A918STA4</accession>
<dbReference type="PRINTS" id="PR00081">
    <property type="entry name" value="GDHRDH"/>
</dbReference>
<dbReference type="GO" id="GO:0016020">
    <property type="term" value="C:membrane"/>
    <property type="evidence" value="ECO:0007669"/>
    <property type="project" value="TreeGrafter"/>
</dbReference>
<evidence type="ECO:0000256" key="2">
    <source>
        <dbReference type="ARBA" id="ARBA00023002"/>
    </source>
</evidence>
<dbReference type="SUPFAM" id="SSF51735">
    <property type="entry name" value="NAD(P)-binding Rossmann-fold domains"/>
    <property type="match status" value="1"/>
</dbReference>
<reference evidence="6" key="1">
    <citation type="journal article" date="2014" name="Int. J. Syst. Evol. Microbiol.">
        <title>Complete genome sequence of Corynebacterium casei LMG S-19264T (=DSM 44701T), isolated from a smear-ripened cheese.</title>
        <authorList>
            <consortium name="US DOE Joint Genome Institute (JGI-PGF)"/>
            <person name="Walter F."/>
            <person name="Albersmeier A."/>
            <person name="Kalinowski J."/>
            <person name="Ruckert C."/>
        </authorList>
    </citation>
    <scope>NUCLEOTIDE SEQUENCE</scope>
    <source>
        <strain evidence="6">KCTC 23077</strain>
    </source>
</reference>
<comment type="caution">
    <text evidence="6">The sequence shown here is derived from an EMBL/GenBank/DDBJ whole genome shotgun (WGS) entry which is preliminary data.</text>
</comment>
<reference evidence="6" key="2">
    <citation type="submission" date="2020-09" db="EMBL/GenBank/DDBJ databases">
        <authorList>
            <person name="Sun Q."/>
            <person name="Kim S."/>
        </authorList>
    </citation>
    <scope>NUCLEOTIDE SEQUENCE</scope>
    <source>
        <strain evidence="6">KCTC 23077</strain>
    </source>
</reference>
<dbReference type="PANTHER" id="PTHR44196:SF1">
    <property type="entry name" value="DEHYDROGENASE_REDUCTASE SDR FAMILY MEMBER 7B"/>
    <property type="match status" value="1"/>
</dbReference>
<proteinExistence type="inferred from homology"/>
<dbReference type="InterPro" id="IPR036291">
    <property type="entry name" value="NAD(P)-bd_dom_sf"/>
</dbReference>
<evidence type="ECO:0000313" key="7">
    <source>
        <dbReference type="Proteomes" id="UP000646426"/>
    </source>
</evidence>
<dbReference type="InterPro" id="IPR057326">
    <property type="entry name" value="KR_dom"/>
</dbReference>
<evidence type="ECO:0000259" key="5">
    <source>
        <dbReference type="SMART" id="SM00822"/>
    </source>
</evidence>
<dbReference type="SMART" id="SM00822">
    <property type="entry name" value="PKS_KR"/>
    <property type="match status" value="1"/>
</dbReference>
<comment type="similarity">
    <text evidence="1 3">Belongs to the short-chain dehydrogenases/reductases (SDR) family.</text>
</comment>
<dbReference type="PRINTS" id="PR00080">
    <property type="entry name" value="SDRFAMILY"/>
</dbReference>
<feature type="region of interest" description="Disordered" evidence="4">
    <location>
        <begin position="263"/>
        <end position="299"/>
    </location>
</feature>
<dbReference type="AlphaFoldDB" id="A0A918STA4"/>
<name>A0A918STA4_9GAMM</name>